<dbReference type="Proteomes" id="UP000078287">
    <property type="component" value="Unassembled WGS sequence"/>
</dbReference>
<sequence length="103" mass="11500">MYDPNSPYRPPQPPPVYIIKEESFTSKAILTLVLYFVLYIPGLIANIVFWNEARNVQARTGRAPEGKGCLTAMLIMQLVGLILSGLFFCLLALLIITTEPVPF</sequence>
<feature type="transmembrane region" description="Helical" evidence="1">
    <location>
        <begin position="28"/>
        <end position="49"/>
    </location>
</feature>
<organism evidence="2 3">
    <name type="scientific">Chloroflexus islandicus</name>
    <dbReference type="NCBI Taxonomy" id="1707952"/>
    <lineage>
        <taxon>Bacteria</taxon>
        <taxon>Bacillati</taxon>
        <taxon>Chloroflexota</taxon>
        <taxon>Chloroflexia</taxon>
        <taxon>Chloroflexales</taxon>
        <taxon>Chloroflexineae</taxon>
        <taxon>Chloroflexaceae</taxon>
        <taxon>Chloroflexus</taxon>
    </lineage>
</organism>
<evidence type="ECO:0000256" key="1">
    <source>
        <dbReference type="SAM" id="Phobius"/>
    </source>
</evidence>
<protein>
    <recommendedName>
        <fullName evidence="4">DUF4190 domain-containing protein</fullName>
    </recommendedName>
</protein>
<comment type="caution">
    <text evidence="2">The sequence shown here is derived from an EMBL/GenBank/DDBJ whole genome shotgun (WGS) entry which is preliminary data.</text>
</comment>
<reference evidence="2 3" key="1">
    <citation type="submission" date="2016-04" db="EMBL/GenBank/DDBJ databases">
        <title>Chloroflexus islandicus sp. nov., a thermophilic filamentous anoxygenic phototrophic bacterium from geyser Strokkur (Iceland).</title>
        <authorList>
            <person name="Gaisin V.A."/>
            <person name="Kalashnikov A.M."/>
            <person name="Sukhacheva M.V."/>
            <person name="Grouzdev D.S."/>
            <person name="Ivanov T.M."/>
            <person name="Kuznetsov B."/>
            <person name="Gorlenko V.M."/>
        </authorList>
    </citation>
    <scope>NUCLEOTIDE SEQUENCE [LARGE SCALE GENOMIC DNA]</scope>
    <source>
        <strain evidence="3">isl-2</strain>
    </source>
</reference>
<accession>A0A178ME48</accession>
<evidence type="ECO:0000313" key="2">
    <source>
        <dbReference type="EMBL" id="OAN46124.1"/>
    </source>
</evidence>
<evidence type="ECO:0008006" key="4">
    <source>
        <dbReference type="Google" id="ProtNLM"/>
    </source>
</evidence>
<proteinExistence type="predicted"/>
<dbReference type="AlphaFoldDB" id="A0A178ME48"/>
<dbReference type="RefSeq" id="WP_066786342.1">
    <property type="nucleotide sequence ID" value="NZ_LWQS01000048.1"/>
</dbReference>
<dbReference type="OrthoDB" id="9994384at2"/>
<name>A0A178ME48_9CHLR</name>
<keyword evidence="3" id="KW-1185">Reference proteome</keyword>
<keyword evidence="1" id="KW-0472">Membrane</keyword>
<gene>
    <name evidence="2" type="ORF">A6A03_13355</name>
</gene>
<dbReference type="EMBL" id="LWQS01000048">
    <property type="protein sequence ID" value="OAN46124.1"/>
    <property type="molecule type" value="Genomic_DNA"/>
</dbReference>
<evidence type="ECO:0000313" key="3">
    <source>
        <dbReference type="Proteomes" id="UP000078287"/>
    </source>
</evidence>
<keyword evidence="1" id="KW-0812">Transmembrane</keyword>
<feature type="transmembrane region" description="Helical" evidence="1">
    <location>
        <begin position="70"/>
        <end position="96"/>
    </location>
</feature>
<keyword evidence="1" id="KW-1133">Transmembrane helix</keyword>